<feature type="transmembrane region" description="Helical" evidence="10">
    <location>
        <begin position="179"/>
        <end position="205"/>
    </location>
</feature>
<gene>
    <name evidence="11" type="primary">fliR</name>
    <name evidence="11" type="ORF">KOF26_12100</name>
</gene>
<dbReference type="Pfam" id="PF01311">
    <property type="entry name" value="Bac_export_1"/>
    <property type="match status" value="1"/>
</dbReference>
<dbReference type="Proteomes" id="UP000776276">
    <property type="component" value="Unassembled WGS sequence"/>
</dbReference>
<name>A0ABS6BLA3_9SPHN</name>
<evidence type="ECO:0000256" key="2">
    <source>
        <dbReference type="ARBA" id="ARBA00009772"/>
    </source>
</evidence>
<dbReference type="RefSeq" id="WP_216325129.1">
    <property type="nucleotide sequence ID" value="NZ_JAHKRT010000006.1"/>
</dbReference>
<organism evidence="11 12">
    <name type="scientific">Sphingomonas quercus</name>
    <dbReference type="NCBI Taxonomy" id="2842451"/>
    <lineage>
        <taxon>Bacteria</taxon>
        <taxon>Pseudomonadati</taxon>
        <taxon>Pseudomonadota</taxon>
        <taxon>Alphaproteobacteria</taxon>
        <taxon>Sphingomonadales</taxon>
        <taxon>Sphingomonadaceae</taxon>
        <taxon>Sphingomonas</taxon>
    </lineage>
</organism>
<comment type="function">
    <text evidence="1 10">Role in flagellar biosynthesis.</text>
</comment>
<reference evidence="11 12" key="1">
    <citation type="submission" date="2021-06" db="EMBL/GenBank/DDBJ databases">
        <title>Sphingomonas sp. XMGL2, whole genome shotgun sequencing project.</title>
        <authorList>
            <person name="Zhao G."/>
            <person name="Shen L."/>
        </authorList>
    </citation>
    <scope>NUCLEOTIDE SEQUENCE [LARGE SCALE GENOMIC DNA]</scope>
    <source>
        <strain evidence="11 12">XMGL2</strain>
    </source>
</reference>
<evidence type="ECO:0000256" key="4">
    <source>
        <dbReference type="ARBA" id="ARBA00022475"/>
    </source>
</evidence>
<dbReference type="InterPro" id="IPR006303">
    <property type="entry name" value="FliR"/>
</dbReference>
<comment type="subcellular location">
    <subcellularLocation>
        <location evidence="10">Cell membrane</location>
        <topology evidence="10">Multi-pass membrane protein</topology>
    </subcellularLocation>
    <subcellularLocation>
        <location evidence="10">Bacterial flagellum basal body</location>
    </subcellularLocation>
</comment>
<keyword evidence="11" id="KW-0966">Cell projection</keyword>
<keyword evidence="8 10" id="KW-0975">Bacterial flagellum</keyword>
<evidence type="ECO:0000256" key="10">
    <source>
        <dbReference type="RuleBase" id="RU362071"/>
    </source>
</evidence>
<proteinExistence type="inferred from homology"/>
<keyword evidence="7 10" id="KW-0472">Membrane</keyword>
<evidence type="ECO:0000256" key="3">
    <source>
        <dbReference type="ARBA" id="ARBA00021717"/>
    </source>
</evidence>
<evidence type="ECO:0000256" key="1">
    <source>
        <dbReference type="ARBA" id="ARBA00002578"/>
    </source>
</evidence>
<keyword evidence="11" id="KW-0969">Cilium</keyword>
<feature type="transmembrane region" description="Helical" evidence="10">
    <location>
        <begin position="217"/>
        <end position="238"/>
    </location>
</feature>
<keyword evidence="12" id="KW-1185">Reference proteome</keyword>
<comment type="caution">
    <text evidence="11">The sequence shown here is derived from an EMBL/GenBank/DDBJ whole genome shotgun (WGS) entry which is preliminary data.</text>
</comment>
<feature type="transmembrane region" description="Helical" evidence="10">
    <location>
        <begin position="6"/>
        <end position="25"/>
    </location>
</feature>
<keyword evidence="6 10" id="KW-1133">Transmembrane helix</keyword>
<evidence type="ECO:0000256" key="7">
    <source>
        <dbReference type="ARBA" id="ARBA00023136"/>
    </source>
</evidence>
<evidence type="ECO:0000256" key="8">
    <source>
        <dbReference type="ARBA" id="ARBA00023143"/>
    </source>
</evidence>
<accession>A0ABS6BLA3</accession>
<protein>
    <recommendedName>
        <fullName evidence="3 9">Flagellar biosynthetic protein FliR</fullName>
    </recommendedName>
</protein>
<dbReference type="PANTHER" id="PTHR30065">
    <property type="entry name" value="FLAGELLAR BIOSYNTHETIC PROTEIN FLIR"/>
    <property type="match status" value="1"/>
</dbReference>
<dbReference type="PANTHER" id="PTHR30065:SF1">
    <property type="entry name" value="SURFACE PRESENTATION OF ANTIGENS PROTEIN SPAR"/>
    <property type="match status" value="1"/>
</dbReference>
<keyword evidence="5 10" id="KW-0812">Transmembrane</keyword>
<evidence type="ECO:0000313" key="11">
    <source>
        <dbReference type="EMBL" id="MBU3078612.1"/>
    </source>
</evidence>
<evidence type="ECO:0000256" key="9">
    <source>
        <dbReference type="NCBIfam" id="TIGR01400"/>
    </source>
</evidence>
<keyword evidence="4 10" id="KW-1003">Cell membrane</keyword>
<evidence type="ECO:0000313" key="12">
    <source>
        <dbReference type="Proteomes" id="UP000776276"/>
    </source>
</evidence>
<evidence type="ECO:0000256" key="5">
    <source>
        <dbReference type="ARBA" id="ARBA00022692"/>
    </source>
</evidence>
<feature type="transmembrane region" description="Helical" evidence="10">
    <location>
        <begin position="122"/>
        <end position="144"/>
    </location>
</feature>
<comment type="similarity">
    <text evidence="2 10">Belongs to the FliR/MopE/SpaR family.</text>
</comment>
<dbReference type="EMBL" id="JAHKRT010000006">
    <property type="protein sequence ID" value="MBU3078612.1"/>
    <property type="molecule type" value="Genomic_DNA"/>
</dbReference>
<sequence>MASLPIDLSVFLIVFVRVGAVAMLLPVFSESTIPAQLRLLLALGLSMGLYGMLSEHVLPAVADDRALPGLVISEMLIGLAMGGIINLLFKAVTIAGGIISLQVGLSSVLVPDPDAGGQSTLVARFITVAATIVCMSLGVHHLWIASIVKSYAVFPVGGLPPAQDFARLAIDTIGQSMRLAIGLAAPLIAYGILFNVALGLAARMAPTIQIFFISQPLNIVLGLSILISTMGAVLMVFANAMGAFMQTNWGG</sequence>
<dbReference type="NCBIfam" id="TIGR01400">
    <property type="entry name" value="fliR"/>
    <property type="match status" value="1"/>
</dbReference>
<feature type="transmembrane region" description="Helical" evidence="10">
    <location>
        <begin position="92"/>
        <end position="110"/>
    </location>
</feature>
<evidence type="ECO:0000256" key="6">
    <source>
        <dbReference type="ARBA" id="ARBA00022989"/>
    </source>
</evidence>
<feature type="transmembrane region" description="Helical" evidence="10">
    <location>
        <begin position="66"/>
        <end position="85"/>
    </location>
</feature>
<keyword evidence="11" id="KW-0282">Flagellum</keyword>
<feature type="transmembrane region" description="Helical" evidence="10">
    <location>
        <begin position="37"/>
        <end position="54"/>
    </location>
</feature>
<dbReference type="InterPro" id="IPR002010">
    <property type="entry name" value="T3SS_IM_R"/>
</dbReference>